<dbReference type="AlphaFoldDB" id="A0A0F9DHY3"/>
<feature type="non-terminal residue" evidence="1">
    <location>
        <position position="53"/>
    </location>
</feature>
<sequence>MIITQTPLRISFFGGGTDFKDYYGLNKGGAVLSTAIDKCIYVIIKKRFDDKIY</sequence>
<accession>A0A0F9DHY3</accession>
<evidence type="ECO:0008006" key="2">
    <source>
        <dbReference type="Google" id="ProtNLM"/>
    </source>
</evidence>
<gene>
    <name evidence="1" type="ORF">LCGC14_2197020</name>
</gene>
<dbReference type="SUPFAM" id="SSF54211">
    <property type="entry name" value="Ribosomal protein S5 domain 2-like"/>
    <property type="match status" value="1"/>
</dbReference>
<protein>
    <recommendedName>
        <fullName evidence="2">GHMP kinase N-terminal domain-containing protein</fullName>
    </recommendedName>
</protein>
<comment type="caution">
    <text evidence="1">The sequence shown here is derived from an EMBL/GenBank/DDBJ whole genome shotgun (WGS) entry which is preliminary data.</text>
</comment>
<dbReference type="Gene3D" id="3.30.230.120">
    <property type="match status" value="1"/>
</dbReference>
<dbReference type="InterPro" id="IPR020568">
    <property type="entry name" value="Ribosomal_Su5_D2-typ_SF"/>
</dbReference>
<reference evidence="1" key="1">
    <citation type="journal article" date="2015" name="Nature">
        <title>Complex archaea that bridge the gap between prokaryotes and eukaryotes.</title>
        <authorList>
            <person name="Spang A."/>
            <person name="Saw J.H."/>
            <person name="Jorgensen S.L."/>
            <person name="Zaremba-Niedzwiedzka K."/>
            <person name="Martijn J."/>
            <person name="Lind A.E."/>
            <person name="van Eijk R."/>
            <person name="Schleper C."/>
            <person name="Guy L."/>
            <person name="Ettema T.J."/>
        </authorList>
    </citation>
    <scope>NUCLEOTIDE SEQUENCE</scope>
</reference>
<proteinExistence type="predicted"/>
<organism evidence="1">
    <name type="scientific">marine sediment metagenome</name>
    <dbReference type="NCBI Taxonomy" id="412755"/>
    <lineage>
        <taxon>unclassified sequences</taxon>
        <taxon>metagenomes</taxon>
        <taxon>ecological metagenomes</taxon>
    </lineage>
</organism>
<dbReference type="EMBL" id="LAZR01028870">
    <property type="protein sequence ID" value="KKL61268.1"/>
    <property type="molecule type" value="Genomic_DNA"/>
</dbReference>
<evidence type="ECO:0000313" key="1">
    <source>
        <dbReference type="EMBL" id="KKL61268.1"/>
    </source>
</evidence>
<name>A0A0F9DHY3_9ZZZZ</name>